<comment type="caution">
    <text evidence="1">The sequence shown here is derived from an EMBL/GenBank/DDBJ whole genome shotgun (WGS) entry which is preliminary data.</text>
</comment>
<organism evidence="1 2">
    <name type="scientific">Trifolium medium</name>
    <dbReference type="NCBI Taxonomy" id="97028"/>
    <lineage>
        <taxon>Eukaryota</taxon>
        <taxon>Viridiplantae</taxon>
        <taxon>Streptophyta</taxon>
        <taxon>Embryophyta</taxon>
        <taxon>Tracheophyta</taxon>
        <taxon>Spermatophyta</taxon>
        <taxon>Magnoliopsida</taxon>
        <taxon>eudicotyledons</taxon>
        <taxon>Gunneridae</taxon>
        <taxon>Pentapetalae</taxon>
        <taxon>rosids</taxon>
        <taxon>fabids</taxon>
        <taxon>Fabales</taxon>
        <taxon>Fabaceae</taxon>
        <taxon>Papilionoideae</taxon>
        <taxon>50 kb inversion clade</taxon>
        <taxon>NPAAA clade</taxon>
        <taxon>Hologalegina</taxon>
        <taxon>IRL clade</taxon>
        <taxon>Trifolieae</taxon>
        <taxon>Trifolium</taxon>
    </lineage>
</organism>
<name>A0A392Q3L3_9FABA</name>
<feature type="non-terminal residue" evidence="1">
    <location>
        <position position="84"/>
    </location>
</feature>
<protein>
    <submittedName>
        <fullName evidence="1">Uncharacterized protein</fullName>
    </submittedName>
</protein>
<dbReference type="Proteomes" id="UP000265520">
    <property type="component" value="Unassembled WGS sequence"/>
</dbReference>
<keyword evidence="2" id="KW-1185">Reference proteome</keyword>
<accession>A0A392Q3L3</accession>
<evidence type="ECO:0000313" key="2">
    <source>
        <dbReference type="Proteomes" id="UP000265520"/>
    </source>
</evidence>
<sequence length="84" mass="9177">MFFALLHGYFEELSDEEEASAYPPRVPTTGPLRISCGAERLSSLLGFSSESSTSDGSFVSEIEDSDSSNDCIVISAFYFHVDPK</sequence>
<dbReference type="EMBL" id="LXQA010110581">
    <property type="protein sequence ID" value="MCI18527.1"/>
    <property type="molecule type" value="Genomic_DNA"/>
</dbReference>
<reference evidence="1 2" key="1">
    <citation type="journal article" date="2018" name="Front. Plant Sci.">
        <title>Red Clover (Trifolium pratense) and Zigzag Clover (T. medium) - A Picture of Genomic Similarities and Differences.</title>
        <authorList>
            <person name="Dluhosova J."/>
            <person name="Istvanek J."/>
            <person name="Nedelnik J."/>
            <person name="Repkova J."/>
        </authorList>
    </citation>
    <scope>NUCLEOTIDE SEQUENCE [LARGE SCALE GENOMIC DNA]</scope>
    <source>
        <strain evidence="2">cv. 10/8</strain>
        <tissue evidence="1">Leaf</tissue>
    </source>
</reference>
<dbReference type="AlphaFoldDB" id="A0A392Q3L3"/>
<evidence type="ECO:0000313" key="1">
    <source>
        <dbReference type="EMBL" id="MCI18527.1"/>
    </source>
</evidence>
<proteinExistence type="predicted"/>